<dbReference type="SUPFAM" id="SSF48498">
    <property type="entry name" value="Tetracyclin repressor-like, C-terminal domain"/>
    <property type="match status" value="1"/>
</dbReference>
<proteinExistence type="predicted"/>
<dbReference type="Gene3D" id="1.10.357.10">
    <property type="entry name" value="Tetracycline Repressor, domain 2"/>
    <property type="match status" value="1"/>
</dbReference>
<evidence type="ECO:0000313" key="8">
    <source>
        <dbReference type="Proteomes" id="UP001174932"/>
    </source>
</evidence>
<dbReference type="InterPro" id="IPR036271">
    <property type="entry name" value="Tet_transcr_reg_TetR-rel_C_sf"/>
</dbReference>
<dbReference type="PANTHER" id="PTHR30055:SF228">
    <property type="entry name" value="TRANSCRIPTIONAL REGULATOR-RELATED"/>
    <property type="match status" value="1"/>
</dbReference>
<feature type="DNA-binding region" description="H-T-H motif" evidence="5">
    <location>
        <begin position="36"/>
        <end position="55"/>
    </location>
</feature>
<dbReference type="Proteomes" id="UP001174932">
    <property type="component" value="Unassembled WGS sequence"/>
</dbReference>
<keyword evidence="1" id="KW-0678">Repressor</keyword>
<dbReference type="PROSITE" id="PS50977">
    <property type="entry name" value="HTH_TETR_2"/>
    <property type="match status" value="1"/>
</dbReference>
<name>A0ABT8YMU4_9HYPH</name>
<dbReference type="InterPro" id="IPR039538">
    <property type="entry name" value="BetI_C"/>
</dbReference>
<dbReference type="Pfam" id="PF13977">
    <property type="entry name" value="TetR_C_6"/>
    <property type="match status" value="1"/>
</dbReference>
<evidence type="ECO:0000256" key="2">
    <source>
        <dbReference type="ARBA" id="ARBA00023015"/>
    </source>
</evidence>
<keyword evidence="8" id="KW-1185">Reference proteome</keyword>
<reference evidence="7" key="1">
    <citation type="journal article" date="2015" name="Int. J. Syst. Evol. Microbiol.">
        <title>Rhizobium alvei sp. nov., isolated from a freshwater river.</title>
        <authorList>
            <person name="Sheu S.Y."/>
            <person name="Huang H.W."/>
            <person name="Young C.C."/>
            <person name="Chen W.M."/>
        </authorList>
    </citation>
    <scope>NUCLEOTIDE SEQUENCE</scope>
    <source>
        <strain evidence="7">TNR-22</strain>
    </source>
</reference>
<dbReference type="SUPFAM" id="SSF46689">
    <property type="entry name" value="Homeodomain-like"/>
    <property type="match status" value="1"/>
</dbReference>
<sequence length="215" mass="23639">MGELGKFERKLPNDRRKALIEATLACLAREGTAGLSIRKISKEAGISIGLINHHYAGKDELVGAAYEHFSLGHLDRNRERIEAAGDDPRARLHAYIEGLLSAPMMDRGTLRIWVVFWSIIENSKPMLDVHDRTYAAYRALLASLIEAAGRQAGAPPIDGRLAAIALTAMLDGLWLEGCINPETFSPEEAVMMCESWVDALFSGKMPRLLASIARN</sequence>
<evidence type="ECO:0000256" key="1">
    <source>
        <dbReference type="ARBA" id="ARBA00022491"/>
    </source>
</evidence>
<evidence type="ECO:0000259" key="6">
    <source>
        <dbReference type="PROSITE" id="PS50977"/>
    </source>
</evidence>
<evidence type="ECO:0000256" key="4">
    <source>
        <dbReference type="ARBA" id="ARBA00023163"/>
    </source>
</evidence>
<dbReference type="InterPro" id="IPR009057">
    <property type="entry name" value="Homeodomain-like_sf"/>
</dbReference>
<dbReference type="RefSeq" id="WP_304376443.1">
    <property type="nucleotide sequence ID" value="NZ_JAUOZU010000007.1"/>
</dbReference>
<feature type="domain" description="HTH tetR-type" evidence="6">
    <location>
        <begin position="13"/>
        <end position="73"/>
    </location>
</feature>
<gene>
    <name evidence="7" type="ORF">Q4481_11275</name>
</gene>
<keyword evidence="4" id="KW-0804">Transcription</keyword>
<evidence type="ECO:0000256" key="5">
    <source>
        <dbReference type="PROSITE-ProRule" id="PRU00335"/>
    </source>
</evidence>
<dbReference type="InterPro" id="IPR050109">
    <property type="entry name" value="HTH-type_TetR-like_transc_reg"/>
</dbReference>
<comment type="caution">
    <text evidence="7">The sequence shown here is derived from an EMBL/GenBank/DDBJ whole genome shotgun (WGS) entry which is preliminary data.</text>
</comment>
<protein>
    <submittedName>
        <fullName evidence="7">TetR family transcriptional regulator C-terminal domain-containing protein</fullName>
    </submittedName>
</protein>
<evidence type="ECO:0000313" key="7">
    <source>
        <dbReference type="EMBL" id="MDO6964540.1"/>
    </source>
</evidence>
<keyword evidence="3 5" id="KW-0238">DNA-binding</keyword>
<reference evidence="7" key="2">
    <citation type="submission" date="2023-07" db="EMBL/GenBank/DDBJ databases">
        <authorList>
            <person name="Shen H."/>
        </authorList>
    </citation>
    <scope>NUCLEOTIDE SEQUENCE</scope>
    <source>
        <strain evidence="7">TNR-22</strain>
    </source>
</reference>
<keyword evidence="2" id="KW-0805">Transcription regulation</keyword>
<dbReference type="PANTHER" id="PTHR30055">
    <property type="entry name" value="HTH-TYPE TRANSCRIPTIONAL REGULATOR RUTR"/>
    <property type="match status" value="1"/>
</dbReference>
<dbReference type="Pfam" id="PF00440">
    <property type="entry name" value="TetR_N"/>
    <property type="match status" value="1"/>
</dbReference>
<organism evidence="7 8">
    <name type="scientific">Rhizobium alvei</name>
    <dbReference type="NCBI Taxonomy" id="1132659"/>
    <lineage>
        <taxon>Bacteria</taxon>
        <taxon>Pseudomonadati</taxon>
        <taxon>Pseudomonadota</taxon>
        <taxon>Alphaproteobacteria</taxon>
        <taxon>Hyphomicrobiales</taxon>
        <taxon>Rhizobiaceae</taxon>
        <taxon>Rhizobium/Agrobacterium group</taxon>
        <taxon>Rhizobium</taxon>
    </lineage>
</organism>
<dbReference type="InterPro" id="IPR001647">
    <property type="entry name" value="HTH_TetR"/>
</dbReference>
<accession>A0ABT8YMU4</accession>
<evidence type="ECO:0000256" key="3">
    <source>
        <dbReference type="ARBA" id="ARBA00023125"/>
    </source>
</evidence>
<dbReference type="EMBL" id="JAUOZU010000007">
    <property type="protein sequence ID" value="MDO6964540.1"/>
    <property type="molecule type" value="Genomic_DNA"/>
</dbReference>